<feature type="transmembrane region" description="Helical" evidence="10">
    <location>
        <begin position="29"/>
        <end position="51"/>
    </location>
</feature>
<dbReference type="AlphaFoldDB" id="A0A2G9LJR5"/>
<gene>
    <name evidence="13" type="ORF">COS22_01885</name>
    <name evidence="12" type="ORF">COS45_00990</name>
    <name evidence="11" type="ORF">COW69_00490</name>
    <name evidence="14" type="ORF">COZ66_02545</name>
</gene>
<dbReference type="Proteomes" id="UP000230713">
    <property type="component" value="Unassembled WGS sequence"/>
</dbReference>
<dbReference type="EMBL" id="PCUF01000002">
    <property type="protein sequence ID" value="PIN66761.1"/>
    <property type="molecule type" value="Genomic_DNA"/>
</dbReference>
<dbReference type="Gene3D" id="1.10.3370.10">
    <property type="entry name" value="SecY subunit domain"/>
    <property type="match status" value="1"/>
</dbReference>
<feature type="transmembrane region" description="Helical" evidence="10">
    <location>
        <begin position="111"/>
        <end position="134"/>
    </location>
</feature>
<dbReference type="InterPro" id="IPR002208">
    <property type="entry name" value="SecY/SEC61-alpha"/>
</dbReference>
<dbReference type="Proteomes" id="UP000229789">
    <property type="component" value="Unassembled WGS sequence"/>
</dbReference>
<dbReference type="EMBL" id="PEUT01000025">
    <property type="protein sequence ID" value="PIV13801.1"/>
    <property type="molecule type" value="Genomic_DNA"/>
</dbReference>
<keyword evidence="3" id="KW-0813">Transport</keyword>
<evidence type="ECO:0000256" key="4">
    <source>
        <dbReference type="ARBA" id="ARBA00022692"/>
    </source>
</evidence>
<feature type="transmembrane region" description="Helical" evidence="10">
    <location>
        <begin position="140"/>
        <end position="159"/>
    </location>
</feature>
<accession>A0A2G9LJR5</accession>
<dbReference type="GO" id="GO:0015031">
    <property type="term" value="P:protein transport"/>
    <property type="evidence" value="ECO:0007669"/>
    <property type="project" value="UniProtKB-KW"/>
</dbReference>
<evidence type="ECO:0000313" key="12">
    <source>
        <dbReference type="EMBL" id="PIV13801.1"/>
    </source>
</evidence>
<keyword evidence="4 10" id="KW-0812">Transmembrane</keyword>
<dbReference type="PROSITE" id="PS00755">
    <property type="entry name" value="SECY_1"/>
    <property type="match status" value="1"/>
</dbReference>
<evidence type="ECO:0000313" key="15">
    <source>
        <dbReference type="Proteomes" id="UP000229789"/>
    </source>
</evidence>
<dbReference type="EMBL" id="PETW01000031">
    <property type="protein sequence ID" value="PIV46353.1"/>
    <property type="molecule type" value="Genomic_DNA"/>
</dbReference>
<dbReference type="PIRSF" id="PIRSF004557">
    <property type="entry name" value="SecY"/>
    <property type="match status" value="1"/>
</dbReference>
<dbReference type="SUPFAM" id="SSF103491">
    <property type="entry name" value="Preprotein translocase SecY subunit"/>
    <property type="match status" value="1"/>
</dbReference>
<evidence type="ECO:0000256" key="9">
    <source>
        <dbReference type="RuleBase" id="RU004349"/>
    </source>
</evidence>
<feature type="transmembrane region" description="Helical" evidence="10">
    <location>
        <begin position="63"/>
        <end position="91"/>
    </location>
</feature>
<evidence type="ECO:0000256" key="10">
    <source>
        <dbReference type="SAM" id="Phobius"/>
    </source>
</evidence>
<accession>A0A2H9M2N7</accession>
<comment type="caution">
    <text evidence="11">The sequence shown here is derived from an EMBL/GenBank/DDBJ whole genome shotgun (WGS) entry which is preliminary data.</text>
</comment>
<keyword evidence="5" id="KW-0653">Protein transport</keyword>
<dbReference type="Pfam" id="PF00344">
    <property type="entry name" value="SecY"/>
    <property type="match status" value="1"/>
</dbReference>
<evidence type="ECO:0008006" key="18">
    <source>
        <dbReference type="Google" id="ProtNLM"/>
    </source>
</evidence>
<evidence type="ECO:0000256" key="2">
    <source>
        <dbReference type="ARBA" id="ARBA00005751"/>
    </source>
</evidence>
<reference evidence="16 17" key="1">
    <citation type="submission" date="2017-09" db="EMBL/GenBank/DDBJ databases">
        <title>Depth-based differentiation of microbial function through sediment-hosted aquifers and enrichment of novel symbionts in the deep terrestrial subsurface.</title>
        <authorList>
            <person name="Probst A.J."/>
            <person name="Ladd B."/>
            <person name="Jarett J.K."/>
            <person name="Geller-Mcgrath D.E."/>
            <person name="Sieber C.M.K."/>
            <person name="Emerson J.B."/>
            <person name="Anantharaman K."/>
            <person name="Thomas B.C."/>
            <person name="Malmstrom R."/>
            <person name="Stieglmeier M."/>
            <person name="Klingl A."/>
            <person name="Woyke T."/>
            <person name="Ryan C.M."/>
            <person name="Banfield J.F."/>
        </authorList>
    </citation>
    <scope>NUCLEOTIDE SEQUENCE [LARGE SCALE GENOMIC DNA]</scope>
</reference>
<dbReference type="EMBL" id="PFIH01000064">
    <property type="protein sequence ID" value="PIX27884.1"/>
    <property type="molecule type" value="Genomic_DNA"/>
</dbReference>
<dbReference type="Proteomes" id="UP000230477">
    <property type="component" value="Unassembled WGS sequence"/>
</dbReference>
<dbReference type="PANTHER" id="PTHR10906">
    <property type="entry name" value="SECY/SEC61-ALPHA FAMILY MEMBER"/>
    <property type="match status" value="1"/>
</dbReference>
<name>A0A2G9LJR5_HUBC1</name>
<feature type="transmembrane region" description="Helical" evidence="10">
    <location>
        <begin position="219"/>
        <end position="239"/>
    </location>
</feature>
<organism evidence="11 15">
    <name type="scientific">Huberarchaeum crystalense</name>
    <dbReference type="NCBI Taxonomy" id="2014257"/>
    <lineage>
        <taxon>Archaea</taxon>
        <taxon>Candidatus Huberarchaeota</taxon>
        <taxon>Candidatus Huberarchaeia</taxon>
        <taxon>Candidatus Huberarchaeales</taxon>
        <taxon>Candidatus Huberarchaeaceae</taxon>
        <taxon>Candidatus Huberarchaeum</taxon>
    </lineage>
</organism>
<evidence type="ECO:0000313" key="16">
    <source>
        <dbReference type="Proteomes" id="UP000230477"/>
    </source>
</evidence>
<keyword evidence="8 10" id="KW-0472">Membrane</keyword>
<evidence type="ECO:0000256" key="3">
    <source>
        <dbReference type="ARBA" id="ARBA00022448"/>
    </source>
</evidence>
<proteinExistence type="inferred from homology"/>
<dbReference type="GO" id="GO:0016020">
    <property type="term" value="C:membrane"/>
    <property type="evidence" value="ECO:0007669"/>
    <property type="project" value="UniProtKB-SubCell"/>
</dbReference>
<accession>A0A2H9N1V5</accession>
<evidence type="ECO:0000256" key="8">
    <source>
        <dbReference type="ARBA" id="ARBA00023136"/>
    </source>
</evidence>
<reference evidence="11 15" key="2">
    <citation type="submission" date="2017-09" db="EMBL/GenBank/DDBJ databases">
        <title>Depth-based differentiation of microbial function through sediment-hosted aquifers and enrichment of novel symbionts in the deep terrestrial subsurface.</title>
        <authorList>
            <person name="Probst A.J."/>
            <person name="Ladd B."/>
            <person name="Jarett J.K."/>
            <person name="Geller-Mcgrath D.E."/>
            <person name="Sieber C.M."/>
            <person name="Emerson J.B."/>
            <person name="Anantharaman K."/>
            <person name="Thomas B.C."/>
            <person name="Malmstrom R."/>
            <person name="Stieglmeier M."/>
            <person name="Klingl A."/>
            <person name="Woyke T."/>
            <person name="Ryan C.M."/>
            <person name="Banfield J.F."/>
        </authorList>
    </citation>
    <scope>NUCLEOTIDE SEQUENCE [LARGE SCALE GENOMIC DNA]</scope>
    <source>
        <strain evidence="13">CG02_land_8_20_14_3_00_31_209</strain>
        <strain evidence="12">CG03_land_8_20_14_0_80_31_114</strain>
        <strain evidence="11">CG18_big_fil_WC_8_21_14_2_50_31_19</strain>
        <strain evidence="14">CG_4_8_14_3_um_filter</strain>
    </source>
</reference>
<evidence type="ECO:0000313" key="13">
    <source>
        <dbReference type="EMBL" id="PIV46353.1"/>
    </source>
</evidence>
<dbReference type="InterPro" id="IPR030659">
    <property type="entry name" value="SecY_CS"/>
</dbReference>
<evidence type="ECO:0000313" key="14">
    <source>
        <dbReference type="EMBL" id="PIX27884.1"/>
    </source>
</evidence>
<evidence type="ECO:0000256" key="6">
    <source>
        <dbReference type="ARBA" id="ARBA00022989"/>
    </source>
</evidence>
<evidence type="ECO:0000256" key="5">
    <source>
        <dbReference type="ARBA" id="ARBA00022927"/>
    </source>
</evidence>
<accession>A0A2H9M772</accession>
<protein>
    <recommendedName>
        <fullName evidence="18">Protein translocase subunit SecY</fullName>
    </recommendedName>
</protein>
<evidence type="ECO:0000256" key="7">
    <source>
        <dbReference type="ARBA" id="ARBA00023010"/>
    </source>
</evidence>
<evidence type="ECO:0000313" key="11">
    <source>
        <dbReference type="EMBL" id="PIN66761.1"/>
    </source>
</evidence>
<evidence type="ECO:0000256" key="1">
    <source>
        <dbReference type="ARBA" id="ARBA00004141"/>
    </source>
</evidence>
<keyword evidence="6 10" id="KW-1133">Transmembrane helix</keyword>
<feature type="transmembrane region" description="Helical" evidence="10">
    <location>
        <begin position="409"/>
        <end position="427"/>
    </location>
</feature>
<evidence type="ECO:0000313" key="17">
    <source>
        <dbReference type="Proteomes" id="UP000230713"/>
    </source>
</evidence>
<feature type="transmembrane region" description="Helical" evidence="10">
    <location>
        <begin position="382"/>
        <end position="403"/>
    </location>
</feature>
<feature type="transmembrane region" description="Helical" evidence="10">
    <location>
        <begin position="260"/>
        <end position="282"/>
    </location>
</feature>
<comment type="similarity">
    <text evidence="2 9">Belongs to the SecY/SEC61-alpha family.</text>
</comment>
<feature type="transmembrane region" description="Helical" evidence="10">
    <location>
        <begin position="171"/>
        <end position="189"/>
    </location>
</feature>
<keyword evidence="7" id="KW-0811">Translocation</keyword>
<feature type="transmembrane region" description="Helical" evidence="10">
    <location>
        <begin position="328"/>
        <end position="346"/>
    </location>
</feature>
<sequence>MGNFMSNFLATIMPTVSAPKGKTSLKEKFMWIFIVCAIYVILGSIPLIGLAEGVYTQFELLQILTASSIGTILTLGIIPIIDASILLQILLGMKFISIDVSTSQGKAQLGALQKVLAIFFALAFSLVFVVTGILSPAQGIPQVFLFIQIFMGAILVIFLDEIITKWGFGSGISWFILLGVAQEAIYRGFNIFEVVGLNLGDVVKYIGNLVAGNIGEIDLLFPIIFTLVIFAVVNFAQLLRVEVPLSYNQFASGHSWKLKFIYTSNIPVIFASIIIAEMGLVFNTIANHSTDIIQQIFSGLHWFVSIPPSFITHALSGTASTTMYMQSFSHILLYVVLSAMMALLWLEMTAASTPSGVASQIHKAGMSIGGFRRDPRIIEARLTNYIPYLAAMGGAFVGLLAAFANLTGAYGGGTGILLAVMIVFQLYEYLIHQHAEEFLPLLRKKF</sequence>
<comment type="subcellular location">
    <subcellularLocation>
        <location evidence="1">Membrane</location>
        <topology evidence="1">Multi-pass membrane protein</topology>
    </subcellularLocation>
</comment>
<dbReference type="Proteomes" id="UP000231449">
    <property type="component" value="Unassembled WGS sequence"/>
</dbReference>
<dbReference type="InterPro" id="IPR023201">
    <property type="entry name" value="SecY_dom_sf"/>
</dbReference>
<dbReference type="PRINTS" id="PR00303">
    <property type="entry name" value="SECYTRNLCASE"/>
</dbReference>